<protein>
    <submittedName>
        <fullName evidence="1">Uncharacterized protein</fullName>
    </submittedName>
</protein>
<proteinExistence type="predicted"/>
<dbReference type="Proteomes" id="UP000240830">
    <property type="component" value="Unassembled WGS sequence"/>
</dbReference>
<name>A0A2H9THS7_9FUNG</name>
<sequence length="391" mass="41231">MNQLPPILATTTPINCACPGCCPPRSLPCCDPLCPKCLGIGPAPLPFPDSGCQFGCNGKCPGYCPCDDCACCYTVRTTKLTTTSRGCVDVRRFTVTNTWTIVEYDNLTSTSTSFITLTVSDIFQYTNIVTVTSIASAISTTTLIATETTVTVSRVGLTTETVFTDEIITSPYLSFITTTPVVPLSTLGFFSTGILDLTIETLSVITELLSSSFGILTTTSTAVDFTTFVTDTVSPTVATVIETIGVGLTTTTVIESSSEFPIVSVTPSPTVTQSETEFSTVTTTDTETLLLTTDSGFSTNSVTLSFSSTTTVTLEITSSETITTTLIFDESSSESSFFTSISTATGTITSLSTFLSTTTATDTLTFNESSSESSFFTSISIETATVTLEDP</sequence>
<evidence type="ECO:0000313" key="1">
    <source>
        <dbReference type="EMBL" id="PJF17285.1"/>
    </source>
</evidence>
<comment type="caution">
    <text evidence="1">The sequence shown here is derived from an EMBL/GenBank/DDBJ whole genome shotgun (WGS) entry which is preliminary data.</text>
</comment>
<reference evidence="1 2" key="1">
    <citation type="submission" date="2016-10" db="EMBL/GenBank/DDBJ databases">
        <title>The genome of Paramicrosporidium saccamoebae is the missing link in understanding Cryptomycota and Microsporidia evolution.</title>
        <authorList>
            <person name="Quandt C.A."/>
            <person name="Beaudet D."/>
            <person name="Corsaro D."/>
            <person name="Michel R."/>
            <person name="Corradi N."/>
            <person name="James T."/>
        </authorList>
    </citation>
    <scope>NUCLEOTIDE SEQUENCE [LARGE SCALE GENOMIC DNA]</scope>
    <source>
        <strain evidence="1 2">KSL3</strain>
    </source>
</reference>
<gene>
    <name evidence="1" type="ORF">PSACC_02907</name>
</gene>
<accession>A0A2H9THS7</accession>
<dbReference type="EMBL" id="MTSL01000179">
    <property type="protein sequence ID" value="PJF17285.1"/>
    <property type="molecule type" value="Genomic_DNA"/>
</dbReference>
<keyword evidence="2" id="KW-1185">Reference proteome</keyword>
<dbReference type="AlphaFoldDB" id="A0A2H9THS7"/>
<organism evidence="1 2">
    <name type="scientific">Paramicrosporidium saccamoebae</name>
    <dbReference type="NCBI Taxonomy" id="1246581"/>
    <lineage>
        <taxon>Eukaryota</taxon>
        <taxon>Fungi</taxon>
        <taxon>Fungi incertae sedis</taxon>
        <taxon>Cryptomycota</taxon>
        <taxon>Cryptomycota incertae sedis</taxon>
        <taxon>Paramicrosporidium</taxon>
    </lineage>
</organism>
<evidence type="ECO:0000313" key="2">
    <source>
        <dbReference type="Proteomes" id="UP000240830"/>
    </source>
</evidence>